<dbReference type="InterPro" id="IPR028351">
    <property type="entry name" value="CyaE"/>
</dbReference>
<feature type="coiled-coil region" evidence="8">
    <location>
        <begin position="296"/>
        <end position="345"/>
    </location>
</feature>
<comment type="subcellular location">
    <subcellularLocation>
        <location evidence="1">Cell outer membrane</location>
    </subcellularLocation>
</comment>
<evidence type="ECO:0000256" key="2">
    <source>
        <dbReference type="ARBA" id="ARBA00007613"/>
    </source>
</evidence>
<dbReference type="OrthoDB" id="180435at2"/>
<dbReference type="GO" id="GO:0015562">
    <property type="term" value="F:efflux transmembrane transporter activity"/>
    <property type="evidence" value="ECO:0007669"/>
    <property type="project" value="InterPro"/>
</dbReference>
<dbReference type="KEGG" id="pbu:L21SP3_01011"/>
<keyword evidence="8" id="KW-0175">Coiled coil</keyword>
<evidence type="ECO:0000313" key="9">
    <source>
        <dbReference type="EMBL" id="AQQ09210.1"/>
    </source>
</evidence>
<dbReference type="RefSeq" id="WP_077539742.1">
    <property type="nucleotide sequence ID" value="NZ_CP019633.1"/>
</dbReference>
<gene>
    <name evidence="9" type="primary">oprM</name>
    <name evidence="9" type="ORF">L21SP3_01011</name>
</gene>
<proteinExistence type="inferred from homology"/>
<accession>A0A1Q2HPB2</accession>
<evidence type="ECO:0000256" key="5">
    <source>
        <dbReference type="ARBA" id="ARBA00022692"/>
    </source>
</evidence>
<dbReference type="SUPFAM" id="SSF56954">
    <property type="entry name" value="Outer membrane efflux proteins (OEP)"/>
    <property type="match status" value="1"/>
</dbReference>
<dbReference type="GO" id="GO:0015288">
    <property type="term" value="F:porin activity"/>
    <property type="evidence" value="ECO:0007669"/>
    <property type="project" value="TreeGrafter"/>
</dbReference>
<evidence type="ECO:0000256" key="7">
    <source>
        <dbReference type="ARBA" id="ARBA00023237"/>
    </source>
</evidence>
<dbReference type="PANTHER" id="PTHR30026:SF20">
    <property type="entry name" value="OUTER MEMBRANE PROTEIN TOLC"/>
    <property type="match status" value="1"/>
</dbReference>
<keyword evidence="10" id="KW-1185">Reference proteome</keyword>
<reference evidence="10" key="1">
    <citation type="submission" date="2017-02" db="EMBL/GenBank/DDBJ databases">
        <title>Comparative genomics and description of representatives of a novel lineage of planctomycetes thriving in anoxic sediments.</title>
        <authorList>
            <person name="Spring S."/>
            <person name="Bunk B."/>
            <person name="Sproer C."/>
            <person name="Klenk H.-P."/>
        </authorList>
    </citation>
    <scope>NUCLEOTIDE SEQUENCE [LARGE SCALE GENOMIC DNA]</scope>
    <source>
        <strain evidence="10">L21-RPul-D3</strain>
    </source>
</reference>
<organism evidence="9 10">
    <name type="scientific">Sedimentisphaera cyanobacteriorum</name>
    <dbReference type="NCBI Taxonomy" id="1940790"/>
    <lineage>
        <taxon>Bacteria</taxon>
        <taxon>Pseudomonadati</taxon>
        <taxon>Planctomycetota</taxon>
        <taxon>Phycisphaerae</taxon>
        <taxon>Sedimentisphaerales</taxon>
        <taxon>Sedimentisphaeraceae</taxon>
        <taxon>Sedimentisphaera</taxon>
    </lineage>
</organism>
<keyword evidence="6" id="KW-0472">Membrane</keyword>
<dbReference type="Gene3D" id="1.20.1600.10">
    <property type="entry name" value="Outer membrane efflux proteins (OEP)"/>
    <property type="match status" value="1"/>
</dbReference>
<keyword evidence="3" id="KW-0813">Transport</keyword>
<protein>
    <submittedName>
        <fullName evidence="9">Outer membrane protein OprM</fullName>
    </submittedName>
</protein>
<dbReference type="STRING" id="1940790.L21SP3_01011"/>
<dbReference type="Proteomes" id="UP000188273">
    <property type="component" value="Chromosome"/>
</dbReference>
<name>A0A1Q2HPB2_9BACT</name>
<evidence type="ECO:0000313" key="10">
    <source>
        <dbReference type="Proteomes" id="UP000188273"/>
    </source>
</evidence>
<dbReference type="GO" id="GO:0009279">
    <property type="term" value="C:cell outer membrane"/>
    <property type="evidence" value="ECO:0007669"/>
    <property type="project" value="UniProtKB-SubCell"/>
</dbReference>
<dbReference type="EMBL" id="CP019633">
    <property type="protein sequence ID" value="AQQ09210.1"/>
    <property type="molecule type" value="Genomic_DNA"/>
</dbReference>
<dbReference type="InterPro" id="IPR003423">
    <property type="entry name" value="OMP_efflux"/>
</dbReference>
<dbReference type="PANTHER" id="PTHR30026">
    <property type="entry name" value="OUTER MEMBRANE PROTEIN TOLC"/>
    <property type="match status" value="1"/>
</dbReference>
<dbReference type="InterPro" id="IPR051906">
    <property type="entry name" value="TolC-like"/>
</dbReference>
<dbReference type="GO" id="GO:1990281">
    <property type="term" value="C:efflux pump complex"/>
    <property type="evidence" value="ECO:0007669"/>
    <property type="project" value="TreeGrafter"/>
</dbReference>
<keyword evidence="7" id="KW-0998">Cell outer membrane</keyword>
<dbReference type="AlphaFoldDB" id="A0A1Q2HPB2"/>
<comment type="similarity">
    <text evidence="2">Belongs to the outer membrane factor (OMF) (TC 1.B.17) family.</text>
</comment>
<evidence type="ECO:0000256" key="8">
    <source>
        <dbReference type="SAM" id="Coils"/>
    </source>
</evidence>
<dbReference type="PIRSF" id="PIRSF001892">
    <property type="entry name" value="CyaE"/>
    <property type="match status" value="1"/>
</dbReference>
<keyword evidence="4" id="KW-1134">Transmembrane beta strand</keyword>
<keyword evidence="5" id="KW-0812">Transmembrane</keyword>
<evidence type="ECO:0000256" key="4">
    <source>
        <dbReference type="ARBA" id="ARBA00022452"/>
    </source>
</evidence>
<evidence type="ECO:0000256" key="1">
    <source>
        <dbReference type="ARBA" id="ARBA00004442"/>
    </source>
</evidence>
<evidence type="ECO:0000256" key="6">
    <source>
        <dbReference type="ARBA" id="ARBA00023136"/>
    </source>
</evidence>
<feature type="coiled-coil region" evidence="8">
    <location>
        <begin position="122"/>
        <end position="149"/>
    </location>
</feature>
<sequence length="405" mass="45480">MAIALDKNPLQRAASEGVAAAKAIVGLRRSSYYPQIDATGGYSRWERHIFLPEGVTRPGMSSTVGPTEDWTASLNLRYSLYDSGKRRAELMSALFRQQASEQTAREIRQDIIQNVHRAYYGYLAAQDANQIAKQNLRKAENHLEIAQKRRSAGQIPQAEVLRVKVDVSEANLSLVRTQKMIRIAQGQLNRSMGLPAEIPVSINDQHPAFQEPTKKRLYSALQKAVYLRPELKAALNRISAAKSNIKAAKSEYGPDVSARASYGRQDDGFFPNDDSWMVGIFVELPLFDGFARDNNVRHAKAQLSEQEALLQNLILEVKQQVWNDFAKLKEAYQALEATKTIVEEAQEGMRLTQERYQVGQSTTNDLLDARTALVRAEGNRAQAGWDYYTALSDFHRAVGTFNFDL</sequence>
<dbReference type="Pfam" id="PF02321">
    <property type="entry name" value="OEP"/>
    <property type="match status" value="2"/>
</dbReference>
<evidence type="ECO:0000256" key="3">
    <source>
        <dbReference type="ARBA" id="ARBA00022448"/>
    </source>
</evidence>